<dbReference type="EMBL" id="BARW01001132">
    <property type="protein sequence ID" value="GAI72274.1"/>
    <property type="molecule type" value="Genomic_DNA"/>
</dbReference>
<gene>
    <name evidence="1" type="ORF">S12H4_03858</name>
</gene>
<evidence type="ECO:0008006" key="2">
    <source>
        <dbReference type="Google" id="ProtNLM"/>
    </source>
</evidence>
<organism evidence="1">
    <name type="scientific">marine sediment metagenome</name>
    <dbReference type="NCBI Taxonomy" id="412755"/>
    <lineage>
        <taxon>unclassified sequences</taxon>
        <taxon>metagenomes</taxon>
        <taxon>ecological metagenomes</taxon>
    </lineage>
</organism>
<comment type="caution">
    <text evidence="1">The sequence shown here is derived from an EMBL/GenBank/DDBJ whole genome shotgun (WGS) entry which is preliminary data.</text>
</comment>
<evidence type="ECO:0000313" key="1">
    <source>
        <dbReference type="EMBL" id="GAI72274.1"/>
    </source>
</evidence>
<name>X1SWS6_9ZZZZ</name>
<proteinExistence type="predicted"/>
<reference evidence="1" key="1">
    <citation type="journal article" date="2014" name="Front. Microbiol.">
        <title>High frequency of phylogenetically diverse reductive dehalogenase-homologous genes in deep subseafloor sedimentary metagenomes.</title>
        <authorList>
            <person name="Kawai M."/>
            <person name="Futagami T."/>
            <person name="Toyoda A."/>
            <person name="Takaki Y."/>
            <person name="Nishi S."/>
            <person name="Hori S."/>
            <person name="Arai W."/>
            <person name="Tsubouchi T."/>
            <person name="Morono Y."/>
            <person name="Uchiyama I."/>
            <person name="Ito T."/>
            <person name="Fujiyama A."/>
            <person name="Inagaki F."/>
            <person name="Takami H."/>
        </authorList>
    </citation>
    <scope>NUCLEOTIDE SEQUENCE</scope>
    <source>
        <strain evidence="1">Expedition CK06-06</strain>
    </source>
</reference>
<dbReference type="AlphaFoldDB" id="X1SWS6"/>
<sequence length="63" mass="7213">DVAGGKQRRYRVVQSEGKISCRIEELWDGGVVREPFGSREHAIKREEKIAEQKGFIDELVLVD</sequence>
<accession>X1SWS6</accession>
<feature type="non-terminal residue" evidence="1">
    <location>
        <position position="1"/>
    </location>
</feature>
<protein>
    <recommendedName>
        <fullName evidence="2">WGR domain-containing protein</fullName>
    </recommendedName>
</protein>